<evidence type="ECO:0000256" key="1">
    <source>
        <dbReference type="PROSITE-ProRule" id="PRU00339"/>
    </source>
</evidence>
<proteinExistence type="predicted"/>
<sequence length="253" mass="28740">MGKIYKVLLGILLSIAIFVISIFGTYKYNESKTFNNLASQGKQYMIQKDYDKAIEVFQQALSYKNDRDIQGNLALAQNLKNENNKKENISKDIQLANDAAKNNKYEEANKYLDEILKIDPNNTDAKNLKDIFAKAVQDQQEKAKYKLEAENTAKKNDNDNNNTHNEKHRAVSYKQALEIVENAYPDCYFQPAQEVVNINILKKLISDDMLNASYVFYGCESNPSGAALQDLILVTKENGHILELSPDGKIHPH</sequence>
<dbReference type="InterPro" id="IPR011990">
    <property type="entry name" value="TPR-like_helical_dom_sf"/>
</dbReference>
<keyword evidence="3" id="KW-1133">Transmembrane helix</keyword>
<feature type="repeat" description="TPR" evidence="1">
    <location>
        <begin position="89"/>
        <end position="122"/>
    </location>
</feature>
<dbReference type="SMART" id="SM00028">
    <property type="entry name" value="TPR"/>
    <property type="match status" value="2"/>
</dbReference>
<dbReference type="STRING" id="536227.Ccar_24610"/>
<dbReference type="Pfam" id="PF14853">
    <property type="entry name" value="Fis1_TPR_C"/>
    <property type="match status" value="1"/>
</dbReference>
<dbReference type="Proteomes" id="UP000004198">
    <property type="component" value="Unassembled WGS sequence"/>
</dbReference>
<dbReference type="PATRIC" id="fig|536227.13.peg.5088"/>
<dbReference type="InterPro" id="IPR019734">
    <property type="entry name" value="TPR_rpt"/>
</dbReference>
<dbReference type="EMBL" id="ACVI01000034">
    <property type="protein sequence ID" value="EET87244.1"/>
    <property type="molecule type" value="Genomic_DNA"/>
</dbReference>
<dbReference type="AlphaFoldDB" id="C6PU44"/>
<evidence type="ECO:0000256" key="2">
    <source>
        <dbReference type="SAM" id="Coils"/>
    </source>
</evidence>
<keyword evidence="2" id="KW-0175">Coiled coil</keyword>
<dbReference type="SUPFAM" id="SSF48452">
    <property type="entry name" value="TPR-like"/>
    <property type="match status" value="1"/>
</dbReference>
<reference evidence="4 5" key="1">
    <citation type="submission" date="2009-06" db="EMBL/GenBank/DDBJ databases">
        <title>The draft genome of Clostridium carboxidivorans P7.</title>
        <authorList>
            <consortium name="US DOE Joint Genome Institute (JGI-PGF)"/>
            <person name="Lucas S."/>
            <person name="Copeland A."/>
            <person name="Lapidus A."/>
            <person name="Glavina del Rio T."/>
            <person name="Tice H."/>
            <person name="Bruce D."/>
            <person name="Goodwin L."/>
            <person name="Pitluck S."/>
            <person name="Larimer F."/>
            <person name="Land M.L."/>
            <person name="Hauser L."/>
            <person name="Hemme C.L."/>
        </authorList>
    </citation>
    <scope>NUCLEOTIDE SEQUENCE [LARGE SCALE GENOMIC DNA]</scope>
    <source>
        <strain evidence="4 5">P7</strain>
    </source>
</reference>
<dbReference type="Gene3D" id="1.25.40.10">
    <property type="entry name" value="Tetratricopeptide repeat domain"/>
    <property type="match status" value="1"/>
</dbReference>
<name>C6PU44_9CLOT</name>
<evidence type="ECO:0000256" key="3">
    <source>
        <dbReference type="SAM" id="Phobius"/>
    </source>
</evidence>
<evidence type="ECO:0008006" key="6">
    <source>
        <dbReference type="Google" id="ProtNLM"/>
    </source>
</evidence>
<keyword evidence="1" id="KW-0802">TPR repeat</keyword>
<feature type="transmembrane region" description="Helical" evidence="3">
    <location>
        <begin position="7"/>
        <end position="26"/>
    </location>
</feature>
<protein>
    <recommendedName>
        <fullName evidence="6">TPR repeat-containing protein</fullName>
    </recommendedName>
</protein>
<organism evidence="4 5">
    <name type="scientific">Clostridium carboxidivorans P7</name>
    <dbReference type="NCBI Taxonomy" id="536227"/>
    <lineage>
        <taxon>Bacteria</taxon>
        <taxon>Bacillati</taxon>
        <taxon>Bacillota</taxon>
        <taxon>Clostridia</taxon>
        <taxon>Eubacteriales</taxon>
        <taxon>Clostridiaceae</taxon>
        <taxon>Clostridium</taxon>
    </lineage>
</organism>
<evidence type="ECO:0000313" key="4">
    <source>
        <dbReference type="EMBL" id="EET87244.1"/>
    </source>
</evidence>
<accession>C6PU44</accession>
<dbReference type="KEGG" id="cck:Ccar_24610"/>
<dbReference type="PROSITE" id="PS50005">
    <property type="entry name" value="TPR"/>
    <property type="match status" value="2"/>
</dbReference>
<feature type="coiled-coil region" evidence="2">
    <location>
        <begin position="72"/>
        <end position="99"/>
    </location>
</feature>
<dbReference type="InterPro" id="IPR028061">
    <property type="entry name" value="Fis1_TPR_C"/>
</dbReference>
<keyword evidence="3" id="KW-0812">Transmembrane</keyword>
<gene>
    <name evidence="4" type="ORF">CcarbDRAFT_2311</name>
</gene>
<dbReference type="RefSeq" id="WP_007061196.1">
    <property type="nucleotide sequence ID" value="NZ_ACVI01000034.1"/>
</dbReference>
<feature type="repeat" description="TPR" evidence="1">
    <location>
        <begin position="34"/>
        <end position="67"/>
    </location>
</feature>
<comment type="caution">
    <text evidence="4">The sequence shown here is derived from an EMBL/GenBank/DDBJ whole genome shotgun (WGS) entry which is preliminary data.</text>
</comment>
<evidence type="ECO:0000313" key="5">
    <source>
        <dbReference type="Proteomes" id="UP000004198"/>
    </source>
</evidence>
<keyword evidence="3" id="KW-0472">Membrane</keyword>
<dbReference type="OrthoDB" id="1935713at2"/>
<keyword evidence="5" id="KW-1185">Reference proteome</keyword>